<keyword evidence="3" id="KW-1185">Reference proteome</keyword>
<dbReference type="PANTHER" id="PTHR35587">
    <property type="entry name" value="EXPRESSED PROTEIN"/>
    <property type="match status" value="1"/>
</dbReference>
<feature type="compositionally biased region" description="Low complexity" evidence="1">
    <location>
        <begin position="31"/>
        <end position="53"/>
    </location>
</feature>
<accession>A0AAW0CHW3</accession>
<comment type="caution">
    <text evidence="2">The sequence shown here is derived from an EMBL/GenBank/DDBJ whole genome shotgun (WGS) entry which is preliminary data.</text>
</comment>
<protein>
    <submittedName>
        <fullName evidence="2">Uncharacterized protein</fullName>
    </submittedName>
</protein>
<organism evidence="2 3">
    <name type="scientific">Paramarasmius palmivorus</name>
    <dbReference type="NCBI Taxonomy" id="297713"/>
    <lineage>
        <taxon>Eukaryota</taxon>
        <taxon>Fungi</taxon>
        <taxon>Dikarya</taxon>
        <taxon>Basidiomycota</taxon>
        <taxon>Agaricomycotina</taxon>
        <taxon>Agaricomycetes</taxon>
        <taxon>Agaricomycetidae</taxon>
        <taxon>Agaricales</taxon>
        <taxon>Marasmiineae</taxon>
        <taxon>Marasmiaceae</taxon>
        <taxon>Paramarasmius</taxon>
    </lineage>
</organism>
<dbReference type="Proteomes" id="UP001383192">
    <property type="component" value="Unassembled WGS sequence"/>
</dbReference>
<evidence type="ECO:0000313" key="3">
    <source>
        <dbReference type="Proteomes" id="UP001383192"/>
    </source>
</evidence>
<evidence type="ECO:0000313" key="2">
    <source>
        <dbReference type="EMBL" id="KAK7037820.1"/>
    </source>
</evidence>
<name>A0AAW0CHW3_9AGAR</name>
<dbReference type="EMBL" id="JAYKXP010000044">
    <property type="protein sequence ID" value="KAK7037820.1"/>
    <property type="molecule type" value="Genomic_DNA"/>
</dbReference>
<sequence length="143" mass="14512">MADRSPSAGPPPARQQAASRSQSRRARSRTPRSISASSAGDSDAGPARQQSRGNNRRRRRGAIPGLDDGAGDVGKQVANAAGGGLRTLDEGDEGGGQPGGGEQPGGGGDSGSKPLKIRLDLNLDVAVELKAKVHGDLSLSLLR</sequence>
<reference evidence="2 3" key="1">
    <citation type="submission" date="2024-01" db="EMBL/GenBank/DDBJ databases">
        <title>A draft genome for a cacao thread blight-causing isolate of Paramarasmius palmivorus.</title>
        <authorList>
            <person name="Baruah I.K."/>
            <person name="Bukari Y."/>
            <person name="Amoako-Attah I."/>
            <person name="Meinhardt L.W."/>
            <person name="Bailey B.A."/>
            <person name="Cohen S.P."/>
        </authorList>
    </citation>
    <scope>NUCLEOTIDE SEQUENCE [LARGE SCALE GENOMIC DNA]</scope>
    <source>
        <strain evidence="2 3">GH-12</strain>
    </source>
</reference>
<dbReference type="AlphaFoldDB" id="A0AAW0CHW3"/>
<dbReference type="PANTHER" id="PTHR35587:SF4">
    <property type="match status" value="1"/>
</dbReference>
<feature type="region of interest" description="Disordered" evidence="1">
    <location>
        <begin position="1"/>
        <end position="115"/>
    </location>
</feature>
<proteinExistence type="predicted"/>
<gene>
    <name evidence="2" type="ORF">VNI00_010781</name>
</gene>
<feature type="compositionally biased region" description="Gly residues" evidence="1">
    <location>
        <begin position="94"/>
        <end position="110"/>
    </location>
</feature>
<evidence type="ECO:0000256" key="1">
    <source>
        <dbReference type="SAM" id="MobiDB-lite"/>
    </source>
</evidence>